<evidence type="ECO:0000256" key="2">
    <source>
        <dbReference type="ARBA" id="ARBA00022801"/>
    </source>
</evidence>
<evidence type="ECO:0000313" key="4">
    <source>
        <dbReference type="EMBL" id="MFD1314297.1"/>
    </source>
</evidence>
<feature type="domain" description="NodB homology" evidence="3">
    <location>
        <begin position="27"/>
        <end position="207"/>
    </location>
</feature>
<reference evidence="5" key="1">
    <citation type="journal article" date="2019" name="Int. J. Syst. Evol. Microbiol.">
        <title>The Global Catalogue of Microorganisms (GCM) 10K type strain sequencing project: providing services to taxonomists for standard genome sequencing and annotation.</title>
        <authorList>
            <consortium name="The Broad Institute Genomics Platform"/>
            <consortium name="The Broad Institute Genome Sequencing Center for Infectious Disease"/>
            <person name="Wu L."/>
            <person name="Ma J."/>
        </authorList>
    </citation>
    <scope>NUCLEOTIDE SEQUENCE [LARGE SCALE GENOMIC DNA]</scope>
    <source>
        <strain evidence="5">CCUG 61485</strain>
    </source>
</reference>
<comment type="caution">
    <text evidence="4">The sequence shown here is derived from an EMBL/GenBank/DDBJ whole genome shotgun (WGS) entry which is preliminary data.</text>
</comment>
<dbReference type="PANTHER" id="PTHR10587:SF133">
    <property type="entry name" value="CHITIN DEACETYLASE 1-RELATED"/>
    <property type="match status" value="1"/>
</dbReference>
<dbReference type="EMBL" id="JBHTMY010000001">
    <property type="protein sequence ID" value="MFD1314297.1"/>
    <property type="molecule type" value="Genomic_DNA"/>
</dbReference>
<protein>
    <submittedName>
        <fullName evidence="4">Polysaccharide deacetylase family protein</fullName>
    </submittedName>
</protein>
<dbReference type="Gene3D" id="3.20.20.370">
    <property type="entry name" value="Glycoside hydrolase/deacetylase"/>
    <property type="match status" value="1"/>
</dbReference>
<accession>A0ABW3XXL5</accession>
<keyword evidence="1" id="KW-0479">Metal-binding</keyword>
<dbReference type="PROSITE" id="PS51677">
    <property type="entry name" value="NODB"/>
    <property type="match status" value="1"/>
</dbReference>
<dbReference type="RefSeq" id="WP_377175762.1">
    <property type="nucleotide sequence ID" value="NZ_JBHTMY010000001.1"/>
</dbReference>
<dbReference type="InterPro" id="IPR050248">
    <property type="entry name" value="Polysacc_deacetylase_ArnD"/>
</dbReference>
<sequence length="212" mass="24749">MWYPVKTPSFAKVILPDLCWNFNKSQKDLYLTFDDGPHPEITPWVLELLEKYQAKGTFFCVGENVEKYPNVIQTIKDQGNSLGNHTFNHLNGWKTPLEMYLDNIKKSFDTFENLCFKTNLFRPPYGKLNLASKLQLKKWNTKIVMWDVLSGDFDSEITPEKCFKNVVENAQNGSIIVFHDSLKAELNLRYVLPKVLDYFSEKGYRFKAIEET</sequence>
<dbReference type="Proteomes" id="UP001597201">
    <property type="component" value="Unassembled WGS sequence"/>
</dbReference>
<evidence type="ECO:0000259" key="3">
    <source>
        <dbReference type="PROSITE" id="PS51677"/>
    </source>
</evidence>
<evidence type="ECO:0000313" key="5">
    <source>
        <dbReference type="Proteomes" id="UP001597201"/>
    </source>
</evidence>
<organism evidence="4 5">
    <name type="scientific">Namhaeicola litoreus</name>
    <dbReference type="NCBI Taxonomy" id="1052145"/>
    <lineage>
        <taxon>Bacteria</taxon>
        <taxon>Pseudomonadati</taxon>
        <taxon>Bacteroidota</taxon>
        <taxon>Flavobacteriia</taxon>
        <taxon>Flavobacteriales</taxon>
        <taxon>Flavobacteriaceae</taxon>
        <taxon>Namhaeicola</taxon>
    </lineage>
</organism>
<dbReference type="CDD" id="cd10959">
    <property type="entry name" value="CE4_NodB_like_3"/>
    <property type="match status" value="1"/>
</dbReference>
<keyword evidence="2" id="KW-0378">Hydrolase</keyword>
<gene>
    <name evidence="4" type="ORF">ACFQ39_01610</name>
</gene>
<dbReference type="Pfam" id="PF01522">
    <property type="entry name" value="Polysacc_deac_1"/>
    <property type="match status" value="1"/>
</dbReference>
<dbReference type="SUPFAM" id="SSF88713">
    <property type="entry name" value="Glycoside hydrolase/deacetylase"/>
    <property type="match status" value="1"/>
</dbReference>
<dbReference type="InterPro" id="IPR011330">
    <property type="entry name" value="Glyco_hydro/deAcase_b/a-brl"/>
</dbReference>
<proteinExistence type="predicted"/>
<name>A0ABW3XXL5_9FLAO</name>
<keyword evidence="5" id="KW-1185">Reference proteome</keyword>
<evidence type="ECO:0000256" key="1">
    <source>
        <dbReference type="ARBA" id="ARBA00022723"/>
    </source>
</evidence>
<dbReference type="InterPro" id="IPR002509">
    <property type="entry name" value="NODB_dom"/>
</dbReference>
<dbReference type="PANTHER" id="PTHR10587">
    <property type="entry name" value="GLYCOSYL TRANSFERASE-RELATED"/>
    <property type="match status" value="1"/>
</dbReference>